<dbReference type="Pfam" id="PF01980">
    <property type="entry name" value="TrmO_N"/>
    <property type="match status" value="1"/>
</dbReference>
<dbReference type="GO" id="GO:0008168">
    <property type="term" value="F:methyltransferase activity"/>
    <property type="evidence" value="ECO:0007669"/>
    <property type="project" value="UniProtKB-KW"/>
</dbReference>
<keyword evidence="1" id="KW-0949">S-adenosyl-L-methionine</keyword>
<dbReference type="Gene3D" id="2.40.30.70">
    <property type="entry name" value="YaeB-like"/>
    <property type="match status" value="1"/>
</dbReference>
<dbReference type="EMBL" id="DSIY01000337">
    <property type="protein sequence ID" value="HEG92629.1"/>
    <property type="molecule type" value="Genomic_DNA"/>
</dbReference>
<dbReference type="InterPro" id="IPR036414">
    <property type="entry name" value="YaeB_N_sf"/>
</dbReference>
<proteinExistence type="inferred from homology"/>
<dbReference type="AlphaFoldDB" id="A0A831TIC3"/>
<evidence type="ECO:0000256" key="3">
    <source>
        <dbReference type="SAM" id="MobiDB-lite"/>
    </source>
</evidence>
<evidence type="ECO:0000259" key="4">
    <source>
        <dbReference type="PROSITE" id="PS51668"/>
    </source>
</evidence>
<dbReference type="PROSITE" id="PS51668">
    <property type="entry name" value="TSAA_2"/>
    <property type="match status" value="1"/>
</dbReference>
<dbReference type="GO" id="GO:0032259">
    <property type="term" value="P:methylation"/>
    <property type="evidence" value="ECO:0007669"/>
    <property type="project" value="UniProtKB-KW"/>
</dbReference>
<comment type="caution">
    <text evidence="5">The sequence shown here is derived from an EMBL/GenBank/DDBJ whole genome shotgun (WGS) entry which is preliminary data.</text>
</comment>
<sequence length="320" mass="36382">MPEESPGRGLPGLRRERPRRACHSPTYPPRAPGLPMSWLSARQERIAVLQEDRFDVYPIGVVRSRIADRRLMPPQGIRAEIEIFPEFEDGLLRIEENSHIWVIGWLHEGDRHRLQLVRPEYEPTRRRRGVFGLRSVARPNLLSLSACRLLAIERNRLVVDPLELIDGTPVLDIKRYSVSWDCIFSARSSRDRYLIDLTGPERLAEFEREAANFHGECCPWVVAGARLIQHLHELWGIRPKDDALIVTISLAPELAHLADTLQALTGATFGSGRLRVDPAKRIAFEHGDRWLALAPGPLPAMDLDTIRVLPITELFAPIEN</sequence>
<evidence type="ECO:0000256" key="1">
    <source>
        <dbReference type="ARBA" id="ARBA00022691"/>
    </source>
</evidence>
<accession>A0A831TIC3</accession>
<dbReference type="Gene3D" id="3.30.1330.130">
    <property type="match status" value="1"/>
</dbReference>
<feature type="region of interest" description="Disordered" evidence="3">
    <location>
        <begin position="1"/>
        <end position="29"/>
    </location>
</feature>
<feature type="domain" description="TsaA-like" evidence="4">
    <location>
        <begin position="56"/>
        <end position="185"/>
    </location>
</feature>
<dbReference type="NCBIfam" id="TIGR00104">
    <property type="entry name" value="tRNA_TsaA"/>
    <property type="match status" value="1"/>
</dbReference>
<keyword evidence="5" id="KW-0489">Methyltransferase</keyword>
<keyword evidence="5" id="KW-0808">Transferase</keyword>
<dbReference type="SUPFAM" id="SSF143555">
    <property type="entry name" value="FwdE-like"/>
    <property type="match status" value="1"/>
</dbReference>
<dbReference type="InterPro" id="IPR040372">
    <property type="entry name" value="YaeB-like"/>
</dbReference>
<evidence type="ECO:0000313" key="5">
    <source>
        <dbReference type="EMBL" id="HEG92629.1"/>
    </source>
</evidence>
<dbReference type="InterPro" id="IPR003814">
    <property type="entry name" value="FmdEsu_dom"/>
</dbReference>
<dbReference type="InterPro" id="IPR023370">
    <property type="entry name" value="TrmO-like_N"/>
</dbReference>
<dbReference type="Pfam" id="PF02663">
    <property type="entry name" value="FmdE"/>
    <property type="match status" value="1"/>
</dbReference>
<evidence type="ECO:0000256" key="2">
    <source>
        <dbReference type="ARBA" id="ARBA00033753"/>
    </source>
</evidence>
<organism evidence="5">
    <name type="scientific">Thermorudis peleae</name>
    <dbReference type="NCBI Taxonomy" id="1382356"/>
    <lineage>
        <taxon>Bacteria</taxon>
        <taxon>Pseudomonadati</taxon>
        <taxon>Thermomicrobiota</taxon>
        <taxon>Thermomicrobia</taxon>
        <taxon>Thermomicrobia incertae sedis</taxon>
        <taxon>Thermorudis</taxon>
    </lineage>
</organism>
<dbReference type="InterPro" id="IPR036413">
    <property type="entry name" value="YaeB-like_sf"/>
</dbReference>
<dbReference type="PANTHER" id="PTHR12818:SF0">
    <property type="entry name" value="TRNA (ADENINE(37)-N6)-METHYLTRANSFERASE"/>
    <property type="match status" value="1"/>
</dbReference>
<comment type="similarity">
    <text evidence="2">Belongs to the tRNA methyltransferase O family.</text>
</comment>
<dbReference type="CDD" id="cd09281">
    <property type="entry name" value="UPF0066"/>
    <property type="match status" value="1"/>
</dbReference>
<dbReference type="SUPFAM" id="SSF118196">
    <property type="entry name" value="YaeB-like"/>
    <property type="match status" value="1"/>
</dbReference>
<name>A0A831TIC3_9BACT</name>
<protein>
    <submittedName>
        <fullName evidence="5">tRNA (N6-threonylcarbamoyladenosine(37)-N6)-methyltransferase TrmO</fullName>
    </submittedName>
</protein>
<gene>
    <name evidence="5" type="primary">tsaA</name>
    <name evidence="5" type="ORF">ENP34_14515</name>
</gene>
<reference evidence="5" key="1">
    <citation type="journal article" date="2020" name="mSystems">
        <title>Genome- and Community-Level Interaction Insights into Carbon Utilization and Element Cycling Functions of Hydrothermarchaeota in Hydrothermal Sediment.</title>
        <authorList>
            <person name="Zhou Z."/>
            <person name="Liu Y."/>
            <person name="Xu W."/>
            <person name="Pan J."/>
            <person name="Luo Z.H."/>
            <person name="Li M."/>
        </authorList>
    </citation>
    <scope>NUCLEOTIDE SEQUENCE [LARGE SCALE GENOMIC DNA]</scope>
    <source>
        <strain evidence="5">SpSt-210</strain>
    </source>
</reference>
<dbReference type="PANTHER" id="PTHR12818">
    <property type="entry name" value="TRNA (ADENINE(37)-N6)-METHYLTRANSFERASE"/>
    <property type="match status" value="1"/>
</dbReference>